<organism evidence="1 2">
    <name type="scientific">Rangifer tarandus platyrhynchus</name>
    <name type="common">Svalbard reindeer</name>
    <dbReference type="NCBI Taxonomy" id="3082113"/>
    <lineage>
        <taxon>Eukaryota</taxon>
        <taxon>Metazoa</taxon>
        <taxon>Chordata</taxon>
        <taxon>Craniata</taxon>
        <taxon>Vertebrata</taxon>
        <taxon>Euteleostomi</taxon>
        <taxon>Mammalia</taxon>
        <taxon>Eutheria</taxon>
        <taxon>Laurasiatheria</taxon>
        <taxon>Artiodactyla</taxon>
        <taxon>Ruminantia</taxon>
        <taxon>Pecora</taxon>
        <taxon>Cervidae</taxon>
        <taxon>Odocoileinae</taxon>
        <taxon>Rangifer</taxon>
    </lineage>
</organism>
<dbReference type="Proteomes" id="UP001162501">
    <property type="component" value="Chromosome 10"/>
</dbReference>
<evidence type="ECO:0000313" key="1">
    <source>
        <dbReference type="EMBL" id="CAM9397662.1"/>
    </source>
</evidence>
<evidence type="ECO:0000313" key="2">
    <source>
        <dbReference type="Proteomes" id="UP001162501"/>
    </source>
</evidence>
<protein>
    <submittedName>
        <fullName evidence="1">Uncharacterized protein</fullName>
    </submittedName>
</protein>
<reference evidence="1" key="1">
    <citation type="submission" date="2023-05" db="EMBL/GenBank/DDBJ databases">
        <authorList>
            <consortium name="ELIXIR-Norway"/>
        </authorList>
    </citation>
    <scope>NUCLEOTIDE SEQUENCE</scope>
</reference>
<accession>A0AC59Y5A7</accession>
<reference evidence="1" key="2">
    <citation type="submission" date="2025-03" db="EMBL/GenBank/DDBJ databases">
        <authorList>
            <consortium name="ELIXIR-Norway"/>
            <consortium name="Elixir Norway"/>
        </authorList>
    </citation>
    <scope>NUCLEOTIDE SEQUENCE</scope>
</reference>
<feature type="non-terminal residue" evidence="1">
    <location>
        <position position="99"/>
    </location>
</feature>
<dbReference type="EMBL" id="OX596094">
    <property type="protein sequence ID" value="CAM9397662.1"/>
    <property type="molecule type" value="Genomic_DNA"/>
</dbReference>
<name>A0AC59Y5A7_RANTA</name>
<proteinExistence type="predicted"/>
<gene>
    <name evidence="1" type="ORF">MRATA1EN22A_LOCUS1953</name>
</gene>
<sequence length="99" mass="10207">KETRVGESVGSRHRLQALRRRGPGVPLLHRRTAESPSSQRGRGTGLGSAPPAFGQQLPALGAGGGGATWGGAKPRGPGNLGQRRSRGSPSPGVRLLERT</sequence>
<feature type="non-terminal residue" evidence="1">
    <location>
        <position position="1"/>
    </location>
</feature>